<feature type="binding site" evidence="17">
    <location>
        <position position="42"/>
    </location>
    <ligand>
        <name>ATP</name>
        <dbReference type="ChEBI" id="CHEBI:30616"/>
    </ligand>
</feature>
<feature type="binding site" evidence="18">
    <location>
        <position position="111"/>
    </location>
    <ligand>
        <name>a divalent metal cation</name>
        <dbReference type="ChEBI" id="CHEBI:60240"/>
    </ligand>
</feature>
<keyword evidence="9 17" id="KW-0067">ATP-binding</keyword>
<protein>
    <submittedName>
        <fullName evidence="21">Diacylglycerol kinase</fullName>
    </submittedName>
</protein>
<keyword evidence="3" id="KW-1003">Cell membrane</keyword>
<evidence type="ECO:0000256" key="11">
    <source>
        <dbReference type="ARBA" id="ARBA00023098"/>
    </source>
</evidence>
<name>A0A2K2UD16_9ACTN</name>
<keyword evidence="18" id="KW-0479">Metal-binding</keyword>
<feature type="binding site" evidence="17">
    <location>
        <begin position="129"/>
        <end position="130"/>
    </location>
    <ligand>
        <name>ATP</name>
        <dbReference type="ChEBI" id="CHEBI:30616"/>
    </ligand>
</feature>
<evidence type="ECO:0000256" key="2">
    <source>
        <dbReference type="ARBA" id="ARBA00005967"/>
    </source>
</evidence>
<dbReference type="Pfam" id="PF01219">
    <property type="entry name" value="DAGK_prokar"/>
    <property type="match status" value="1"/>
</dbReference>
<feature type="transmembrane region" description="Helical" evidence="20">
    <location>
        <begin position="67"/>
        <end position="85"/>
    </location>
</feature>
<feature type="region of interest" description="Disordered" evidence="19">
    <location>
        <begin position="1"/>
        <end position="26"/>
    </location>
</feature>
<accession>A0A2K2UD16</accession>
<evidence type="ECO:0000256" key="17">
    <source>
        <dbReference type="PIRSR" id="PIRSR600829-3"/>
    </source>
</evidence>
<evidence type="ECO:0000256" key="14">
    <source>
        <dbReference type="ARBA" id="ARBA00023264"/>
    </source>
</evidence>
<comment type="cofactor">
    <cofactor evidence="18">
        <name>Mg(2+)</name>
        <dbReference type="ChEBI" id="CHEBI:18420"/>
    </cofactor>
    <text evidence="18">Mn(2+), Zn(2+), Cd(2+) and Co(2+) support activity to lesser extents.</text>
</comment>
<dbReference type="PANTHER" id="PTHR34299">
    <property type="entry name" value="DIACYLGLYCEROL KINASE"/>
    <property type="match status" value="1"/>
</dbReference>
<evidence type="ECO:0000256" key="19">
    <source>
        <dbReference type="SAM" id="MobiDB-lite"/>
    </source>
</evidence>
<keyword evidence="12 20" id="KW-0472">Membrane</keyword>
<evidence type="ECO:0000313" key="22">
    <source>
        <dbReference type="Proteomes" id="UP000236197"/>
    </source>
</evidence>
<keyword evidence="4" id="KW-0444">Lipid biosynthesis</keyword>
<evidence type="ECO:0000256" key="4">
    <source>
        <dbReference type="ARBA" id="ARBA00022516"/>
    </source>
</evidence>
<keyword evidence="11" id="KW-0443">Lipid metabolism</keyword>
<keyword evidence="18" id="KW-0460">Magnesium</keyword>
<evidence type="ECO:0000256" key="13">
    <source>
        <dbReference type="ARBA" id="ARBA00023209"/>
    </source>
</evidence>
<evidence type="ECO:0000256" key="6">
    <source>
        <dbReference type="ARBA" id="ARBA00022692"/>
    </source>
</evidence>
<dbReference type="CDD" id="cd14265">
    <property type="entry name" value="UDPK_IM_like"/>
    <property type="match status" value="1"/>
</dbReference>
<proteinExistence type="inferred from homology"/>
<dbReference type="InterPro" id="IPR033717">
    <property type="entry name" value="UDPK"/>
</dbReference>
<feature type="binding site" evidence="16">
    <location>
        <position position="104"/>
    </location>
    <ligand>
        <name>substrate</name>
    </ligand>
</feature>
<gene>
    <name evidence="21" type="ORF">C2L71_04715</name>
</gene>
<evidence type="ECO:0000256" key="5">
    <source>
        <dbReference type="ARBA" id="ARBA00022679"/>
    </source>
</evidence>
<evidence type="ECO:0000256" key="16">
    <source>
        <dbReference type="PIRSR" id="PIRSR600829-2"/>
    </source>
</evidence>
<evidence type="ECO:0000313" key="21">
    <source>
        <dbReference type="EMBL" id="PNV68132.1"/>
    </source>
</evidence>
<evidence type="ECO:0000256" key="18">
    <source>
        <dbReference type="PIRSR" id="PIRSR600829-4"/>
    </source>
</evidence>
<feature type="compositionally biased region" description="Basic and acidic residues" evidence="19">
    <location>
        <begin position="13"/>
        <end position="26"/>
    </location>
</feature>
<comment type="caution">
    <text evidence="21">The sequence shown here is derived from an EMBL/GenBank/DDBJ whole genome shotgun (WGS) entry which is preliminary data.</text>
</comment>
<dbReference type="InterPro" id="IPR000829">
    <property type="entry name" value="DAGK"/>
</dbReference>
<dbReference type="EMBL" id="PPEK01000003">
    <property type="protein sequence ID" value="PNV68132.1"/>
    <property type="molecule type" value="Genomic_DNA"/>
</dbReference>
<dbReference type="GO" id="GO:0005886">
    <property type="term" value="C:plasma membrane"/>
    <property type="evidence" value="ECO:0007669"/>
    <property type="project" value="UniProtKB-SubCell"/>
</dbReference>
<comment type="subcellular location">
    <subcellularLocation>
        <location evidence="1">Cell membrane</location>
        <topology evidence="1">Multi-pass membrane protein</topology>
    </subcellularLocation>
</comment>
<dbReference type="GO" id="GO:0046872">
    <property type="term" value="F:metal ion binding"/>
    <property type="evidence" value="ECO:0007669"/>
    <property type="project" value="UniProtKB-KW"/>
</dbReference>
<keyword evidence="10 20" id="KW-1133">Transmembrane helix</keyword>
<dbReference type="Gene3D" id="1.10.287.3610">
    <property type="match status" value="1"/>
</dbReference>
<keyword evidence="5" id="KW-0808">Transferase</keyword>
<evidence type="ECO:0000256" key="9">
    <source>
        <dbReference type="ARBA" id="ARBA00022840"/>
    </source>
</evidence>
<dbReference type="PROSITE" id="PS01069">
    <property type="entry name" value="DAGK_PROKAR"/>
    <property type="match status" value="1"/>
</dbReference>
<feature type="transmembrane region" description="Helical" evidence="20">
    <location>
        <begin position="91"/>
        <end position="110"/>
    </location>
</feature>
<evidence type="ECO:0000256" key="8">
    <source>
        <dbReference type="ARBA" id="ARBA00022777"/>
    </source>
</evidence>
<dbReference type="RefSeq" id="WP_103264611.1">
    <property type="nucleotide sequence ID" value="NZ_CABMLE010000003.1"/>
</dbReference>
<feature type="transmembrane region" description="Helical" evidence="20">
    <location>
        <begin position="131"/>
        <end position="152"/>
    </location>
</feature>
<dbReference type="GO" id="GO:0005524">
    <property type="term" value="F:ATP binding"/>
    <property type="evidence" value="ECO:0007669"/>
    <property type="project" value="UniProtKB-KW"/>
</dbReference>
<reference evidence="22" key="1">
    <citation type="submission" date="2018-01" db="EMBL/GenBank/DDBJ databases">
        <title>Rubneribacter badeniensis gen. nov., sp. nov., and Colonibacter rubneri, gen. nov., sp. nov., WGS of new members of the Eggerthellaceae.</title>
        <authorList>
            <person name="Danylec N."/>
            <person name="Stoll D.A."/>
            <person name="Doetsch A."/>
            <person name="Kulling S.E."/>
            <person name="Huch M."/>
        </authorList>
    </citation>
    <scope>NUCLEOTIDE SEQUENCE [LARGE SCALE GENOMIC DNA]</scope>
    <source>
        <strain evidence="22">ResAG-96</strain>
    </source>
</reference>
<evidence type="ECO:0000256" key="3">
    <source>
        <dbReference type="ARBA" id="ARBA00022475"/>
    </source>
</evidence>
<evidence type="ECO:0000256" key="15">
    <source>
        <dbReference type="PIRSR" id="PIRSR600829-1"/>
    </source>
</evidence>
<dbReference type="InterPro" id="IPR036945">
    <property type="entry name" value="DAGK_sf"/>
</dbReference>
<organism evidence="21 22">
    <name type="scientific">Enteroscipio rubneri</name>
    <dbReference type="NCBI Taxonomy" id="2070686"/>
    <lineage>
        <taxon>Bacteria</taxon>
        <taxon>Bacillati</taxon>
        <taxon>Actinomycetota</taxon>
        <taxon>Coriobacteriia</taxon>
        <taxon>Eggerthellales</taxon>
        <taxon>Eggerthellaceae</taxon>
        <taxon>Enteroscipio</taxon>
    </lineage>
</organism>
<feature type="transmembrane region" description="Helical" evidence="20">
    <location>
        <begin position="43"/>
        <end position="60"/>
    </location>
</feature>
<keyword evidence="8 21" id="KW-0418">Kinase</keyword>
<evidence type="ECO:0000256" key="7">
    <source>
        <dbReference type="ARBA" id="ARBA00022741"/>
    </source>
</evidence>
<evidence type="ECO:0000256" key="10">
    <source>
        <dbReference type="ARBA" id="ARBA00022989"/>
    </source>
</evidence>
<dbReference type="Proteomes" id="UP000236197">
    <property type="component" value="Unassembled WGS sequence"/>
</dbReference>
<feature type="binding site" evidence="17">
    <location>
        <position position="111"/>
    </location>
    <ligand>
        <name>ATP</name>
        <dbReference type="ChEBI" id="CHEBI:30616"/>
    </ligand>
</feature>
<dbReference type="GO" id="GO:0008654">
    <property type="term" value="P:phospholipid biosynthetic process"/>
    <property type="evidence" value="ECO:0007669"/>
    <property type="project" value="UniProtKB-KW"/>
</dbReference>
<evidence type="ECO:0000256" key="12">
    <source>
        <dbReference type="ARBA" id="ARBA00023136"/>
    </source>
</evidence>
<feature type="active site" description="Proton acceptor" evidence="15">
    <location>
        <position position="104"/>
    </location>
</feature>
<evidence type="ECO:0000256" key="1">
    <source>
        <dbReference type="ARBA" id="ARBA00004651"/>
    </source>
</evidence>
<keyword evidence="7 17" id="KW-0547">Nucleotide-binding</keyword>
<dbReference type="OrthoDB" id="9796011at2"/>
<keyword evidence="13" id="KW-0594">Phospholipid biosynthesis</keyword>
<evidence type="ECO:0000256" key="20">
    <source>
        <dbReference type="SAM" id="Phobius"/>
    </source>
</evidence>
<comment type="similarity">
    <text evidence="2">Belongs to the bacterial diacylglycerol kinase family.</text>
</comment>
<dbReference type="GO" id="GO:0016301">
    <property type="term" value="F:kinase activity"/>
    <property type="evidence" value="ECO:0007669"/>
    <property type="project" value="UniProtKB-KW"/>
</dbReference>
<dbReference type="AlphaFoldDB" id="A0A2K2UD16"/>
<feature type="binding site" evidence="16">
    <location>
        <position position="42"/>
    </location>
    <ligand>
        <name>substrate</name>
    </ligand>
</feature>
<keyword evidence="22" id="KW-1185">Reference proteome</keyword>
<dbReference type="PANTHER" id="PTHR34299:SF1">
    <property type="entry name" value="DIACYLGLYCEROL KINASE"/>
    <property type="match status" value="1"/>
</dbReference>
<keyword evidence="14" id="KW-1208">Phospholipid metabolism</keyword>
<sequence length="161" mass="16640">MNASNAVGGENRPVGDPEVRDEPGFGEEGFVRNEADKASHSRFSLVNAFACAISGLLYALKTQRNMKIHVAAAVLAVILGFVLAIDPLSWAAVAVCIALVPAVECVNTALESVVDLVSPGYADLAKHAKDCAAGAVLLCAIGSLIVACAVFLPPAFALFCQ</sequence>
<keyword evidence="6 20" id="KW-0812">Transmembrane</keyword>